<evidence type="ECO:0000313" key="3">
    <source>
        <dbReference type="Proteomes" id="UP000028073"/>
    </source>
</evidence>
<evidence type="ECO:0000256" key="1">
    <source>
        <dbReference type="SAM" id="MobiDB-lite"/>
    </source>
</evidence>
<feature type="region of interest" description="Disordered" evidence="1">
    <location>
        <begin position="1"/>
        <end position="49"/>
    </location>
</feature>
<proteinExistence type="predicted"/>
<feature type="region of interest" description="Disordered" evidence="1">
    <location>
        <begin position="1346"/>
        <end position="1376"/>
    </location>
</feature>
<organism evidence="2 3">
    <name type="scientific">Endozoicomonas numazuensis</name>
    <dbReference type="NCBI Taxonomy" id="1137799"/>
    <lineage>
        <taxon>Bacteria</taxon>
        <taxon>Pseudomonadati</taxon>
        <taxon>Pseudomonadota</taxon>
        <taxon>Gammaproteobacteria</taxon>
        <taxon>Oceanospirillales</taxon>
        <taxon>Endozoicomonadaceae</taxon>
        <taxon>Endozoicomonas</taxon>
    </lineage>
</organism>
<gene>
    <name evidence="2" type="ORF">GZ78_15905</name>
</gene>
<dbReference type="EMBL" id="JOKH01000003">
    <property type="protein sequence ID" value="KEQ17297.1"/>
    <property type="molecule type" value="Genomic_DNA"/>
</dbReference>
<keyword evidence="3" id="KW-1185">Reference proteome</keyword>
<dbReference type="OrthoDB" id="6208529at2"/>
<sequence>MLEGTGDRPVTPTSPVTSLDHQEEQPVSVVQVDPLLPDSSDSEASDSEAFDSVKRKVEVVVAEEPSIKKGLSLRLEVLLSAFPKMVSVNSEGLRRELVILTVQVKSKKYAEGLKTSEEMLEKARKETPENSALIQYLESMYLICLLNGSLDIVKLEGVLSDKNREERIEWYLATAKAAATGSDWIQASKNKELYCYRNAADHGSVVAKQKLVREVLFSETPATSPFMDCEALRIIKQLSLHKDEHLLKPVDDRDKVILELVRLVRSEKGVDLLAARTQLEKTLTSSRDVKLIRLAPWLYVEAAFGPIDPAKVTELSSKSSRWQKKLQTAEEKKYHATFSSYWEAVLILKTRDRREGLRKLKLLQKNGFAAATVLVAREYRATSNYSECLKFFTDIEAPYLHYTPDLAYAGYSCYMGYTEYMEEMGGALSEPFELVSYSEKQQILKAIELLKISNTHCLAQAGPTNCMDILKYYNNNLRQLPAHSGALEKCERLDAFYRAVEAAPFSLNPEMLILRHYAQMLKTGTADDHLVVDAIALNPVAALYRMSVLWHASSKMTLEQVLSQLVHCVGGNVELLEAWHEDPEFSQLVPMLRSNHEFMEDPEAALKLAIALGDQDDPENIELHLKLAWMLEKQKRTAEANEQYRLYRVKSKGKYGMPDPDVVVLGTEINFRQLPAVYLELNRFNPVSYHPFDVKAKCSQLSRLKEALKDDLNLQAKRVWIEKATDFLANNCALIEPVEFESLQLQVEQEIKNLERGMARATEYAESVLNHFTEGEDESSGKWLSDSDFGTCSEKLTALSPLYHCMLPLKYTALCSTNEQLEALAPWKDVKQGCQALEKALEAAYDEPEPQALILRSASLLSALKKENPRKALFLAMQLQGYLNAEKAGLDYVLGELNARLLKAEAVYLSDRVPATEALDKKVKLQEKLTAAVVRSPELIAENLTKVKHGFDAEFFKALKMNHECAVFQVGYLTKMMSVIPVSSVSFVEGVKSRLSRDPKSLDEVTRIPIVEADDEAPFTHLLQAYFCEQDCVPVIQTYLRDKKVSEGVKANLILAAEAFGIIGFEHRKDILDCLKKKTLPYQVSRIILAATPDELPSEKTISELQFQADRAVLTALGKTYLKFGQPDKAYDCYQSIKAAYKAPSYEKSMLEWRHGFKPVVAEIPMIIAREGGRSDLGAQCRLFDWLCSESICDYTNAATATVCYRHLAAPSLVHSPERDFYLGAALYQGVGCDADEEKGLEKMREALNSPSPVPAFRLVWMTEHEYLPSGICQEAHPVDLLAQKVDGLTPERVDELVFSLGVKELQIIISAIKAHVESSSVPSSELETVIARLESGINRWKGVYESPEPSSTTSVFSDAVESGSASVAEPKTLSREDELTEELGRLVLGKKPLQEGSDTVFNLLLELRNIQGARFPDFDDQEKACAALLPHIPMNEEEGLQVVRLLYPENASTESKSRILETMLYSFYLDDMAQDVTLEQAEYLFSLIPEERLASADRFLAKLGKYLKLAPGLSPGRLKFLVKHGSLTEIQKLPDFACQYSGKLAEDVYRTLRSRRQPVLAARFMITVMSNSKSSELIKQGQKTLTELIELYPDSVGPAVFGHVQLQPEAKHTILEKLPKWACEWLVPEGAKLSEESMMLLIERGVVTADELLELECGFDPALHSTLLQQTQGLLPVQKQLDYILKTLKPDMPSHDKKAFFPALAFVLACSPDSIGKALFVRNLLTPEEKLEFFDSLPSATKAMVDSFVEKAGLGQVALKAVELIKVREVNLLDKSNKAISGEVEYDLVTLMQLYRSFKGSDQDFVATQLLRVMKRAAQNLISADKNDRDRLKYRALAAGVLTL</sequence>
<name>A0A081NFS4_9GAMM</name>
<dbReference type="RefSeq" id="WP_034837425.1">
    <property type="nucleotide sequence ID" value="NZ_JOKH01000003.1"/>
</dbReference>
<protein>
    <submittedName>
        <fullName evidence="2">Uncharacterized protein</fullName>
    </submittedName>
</protein>
<accession>A0A081NFS4</accession>
<dbReference type="Proteomes" id="UP000028073">
    <property type="component" value="Unassembled WGS sequence"/>
</dbReference>
<reference evidence="2 3" key="1">
    <citation type="submission" date="2014-06" db="EMBL/GenBank/DDBJ databases">
        <title>Whole Genome Sequences of Three Symbiotic Endozoicomonas Bacteria.</title>
        <authorList>
            <person name="Neave M.J."/>
            <person name="Apprill A."/>
            <person name="Voolstra C.R."/>
        </authorList>
    </citation>
    <scope>NUCLEOTIDE SEQUENCE [LARGE SCALE GENOMIC DNA]</scope>
    <source>
        <strain evidence="2 3">DSM 25634</strain>
    </source>
</reference>
<feature type="compositionally biased region" description="Acidic residues" evidence="1">
    <location>
        <begin position="40"/>
        <end position="49"/>
    </location>
</feature>
<evidence type="ECO:0000313" key="2">
    <source>
        <dbReference type="EMBL" id="KEQ17297.1"/>
    </source>
</evidence>
<comment type="caution">
    <text evidence="2">The sequence shown here is derived from an EMBL/GenBank/DDBJ whole genome shotgun (WGS) entry which is preliminary data.</text>
</comment>